<evidence type="ECO:0000313" key="5">
    <source>
        <dbReference type="EMBL" id="EWC62325.1"/>
    </source>
</evidence>
<name>W7IN74_9PSEU</name>
<feature type="domain" description="Glycosyltransferase subfamily 4-like N-terminal" evidence="4">
    <location>
        <begin position="34"/>
        <end position="190"/>
    </location>
</feature>
<dbReference type="PANTHER" id="PTHR12526:SF595">
    <property type="entry name" value="BLL5217 PROTEIN"/>
    <property type="match status" value="1"/>
</dbReference>
<evidence type="ECO:0000313" key="6">
    <source>
        <dbReference type="Proteomes" id="UP000019277"/>
    </source>
</evidence>
<dbReference type="OrthoDB" id="9809227at2"/>
<accession>W7IN74</accession>
<dbReference type="AlphaFoldDB" id="W7IN74"/>
<protein>
    <submittedName>
        <fullName evidence="5">Glycosyl transferase, group 1</fullName>
    </submittedName>
</protein>
<comment type="caution">
    <text evidence="5">The sequence shown here is derived from an EMBL/GenBank/DDBJ whole genome shotgun (WGS) entry which is preliminary data.</text>
</comment>
<dbReference type="Pfam" id="PF00534">
    <property type="entry name" value="Glycos_transf_1"/>
    <property type="match status" value="1"/>
</dbReference>
<evidence type="ECO:0000256" key="2">
    <source>
        <dbReference type="ARBA" id="ARBA00022679"/>
    </source>
</evidence>
<feature type="domain" description="Glycosyl transferase family 1" evidence="3">
    <location>
        <begin position="203"/>
        <end position="330"/>
    </location>
</feature>
<dbReference type="EMBL" id="AYXG01000081">
    <property type="protein sequence ID" value="EWC62325.1"/>
    <property type="molecule type" value="Genomic_DNA"/>
</dbReference>
<dbReference type="Pfam" id="PF13439">
    <property type="entry name" value="Glyco_transf_4"/>
    <property type="match status" value="1"/>
</dbReference>
<proteinExistence type="predicted"/>
<reference evidence="5 6" key="1">
    <citation type="journal article" date="2014" name="Genome Announc.">
        <title>Draft Genome Sequence of the Antitrypanosomally Active Sponge-Associated Bacterium Actinokineospora sp. Strain EG49.</title>
        <authorList>
            <person name="Harjes J."/>
            <person name="Ryu T."/>
            <person name="Abdelmohsen U.R."/>
            <person name="Moitinho-Silva L."/>
            <person name="Horn H."/>
            <person name="Ravasi T."/>
            <person name="Hentschel U."/>
        </authorList>
    </citation>
    <scope>NUCLEOTIDE SEQUENCE [LARGE SCALE GENOMIC DNA]</scope>
    <source>
        <strain evidence="5 6">EG49</strain>
    </source>
</reference>
<dbReference type="eggNOG" id="COG0438">
    <property type="taxonomic scope" value="Bacteria"/>
</dbReference>
<evidence type="ECO:0000259" key="4">
    <source>
        <dbReference type="Pfam" id="PF13439"/>
    </source>
</evidence>
<sequence length="366" mass="38708">MATPRCADERPSTAPLRIAVIASARYPIRQPFAGGLEAHTWQLAHRLGARGHRVHVYAGADSDPGLDVRVLRALPALSRAAQQDVSMPAEYFLAEHHAYLSLMLSLAAGHDYDVVHNNSLHYLPIAMASSLTAPLLTTLHTPPTPWLESALGIEPGTCAHFAAVSQHTADEWRGSVPVSTVIRNGVDLDRWRPGPGGGPPVWSGRVVPEKGPEEAIRAARLAGTGLRLAGPCPDPTYFRERVRPLLGDGVDYVGHLDHAALADLVGSATVAVVSPCWDEPYGLVVAEALACGTPVAGFARGALPELLDDATGALAAPGDVPGLAGAIRTASGLDRAAARRRAEVTCSVEAMVDGYERLYRELVRGD</sequence>
<keyword evidence="2 5" id="KW-0808">Transferase</keyword>
<dbReference type="InterPro" id="IPR028098">
    <property type="entry name" value="Glyco_trans_4-like_N"/>
</dbReference>
<dbReference type="Proteomes" id="UP000019277">
    <property type="component" value="Unassembled WGS sequence"/>
</dbReference>
<keyword evidence="1" id="KW-0328">Glycosyltransferase</keyword>
<dbReference type="PATRIC" id="fig|909613.9.peg.2318"/>
<evidence type="ECO:0000259" key="3">
    <source>
        <dbReference type="Pfam" id="PF00534"/>
    </source>
</evidence>
<evidence type="ECO:0000256" key="1">
    <source>
        <dbReference type="ARBA" id="ARBA00022676"/>
    </source>
</evidence>
<dbReference type="GO" id="GO:0016757">
    <property type="term" value="F:glycosyltransferase activity"/>
    <property type="evidence" value="ECO:0007669"/>
    <property type="project" value="UniProtKB-KW"/>
</dbReference>
<gene>
    <name evidence="5" type="ORF">UO65_2312</name>
</gene>
<organism evidence="5 6">
    <name type="scientific">Actinokineospora spheciospongiae</name>
    <dbReference type="NCBI Taxonomy" id="909613"/>
    <lineage>
        <taxon>Bacteria</taxon>
        <taxon>Bacillati</taxon>
        <taxon>Actinomycetota</taxon>
        <taxon>Actinomycetes</taxon>
        <taxon>Pseudonocardiales</taxon>
        <taxon>Pseudonocardiaceae</taxon>
        <taxon>Actinokineospora</taxon>
    </lineage>
</organism>
<dbReference type="InterPro" id="IPR001296">
    <property type="entry name" value="Glyco_trans_1"/>
</dbReference>
<dbReference type="STRING" id="909613.UO65_2312"/>
<dbReference type="Gene3D" id="3.40.50.2000">
    <property type="entry name" value="Glycogen Phosphorylase B"/>
    <property type="match status" value="2"/>
</dbReference>
<dbReference type="RefSeq" id="WP_052021020.1">
    <property type="nucleotide sequence ID" value="NZ_AYXG01000081.1"/>
</dbReference>
<keyword evidence="6" id="KW-1185">Reference proteome</keyword>
<dbReference type="PANTHER" id="PTHR12526">
    <property type="entry name" value="GLYCOSYLTRANSFERASE"/>
    <property type="match status" value="1"/>
</dbReference>
<dbReference type="SUPFAM" id="SSF53756">
    <property type="entry name" value="UDP-Glycosyltransferase/glycogen phosphorylase"/>
    <property type="match status" value="1"/>
</dbReference>